<evidence type="ECO:0000313" key="2">
    <source>
        <dbReference type="Proteomes" id="UP000282930"/>
    </source>
</evidence>
<dbReference type="InterPro" id="IPR050179">
    <property type="entry name" value="Trans_hexapeptide_repeat"/>
</dbReference>
<dbReference type="RefSeq" id="WP_127351912.1">
    <property type="nucleotide sequence ID" value="NZ_CP034791.1"/>
</dbReference>
<keyword evidence="2" id="KW-1185">Reference proteome</keyword>
<dbReference type="SUPFAM" id="SSF51161">
    <property type="entry name" value="Trimeric LpxA-like enzymes"/>
    <property type="match status" value="1"/>
</dbReference>
<sequence length="246" mass="26594">MRYISDSAKIGSNVEFGYFVVIEDDVVIGDNCKIGHNVVIKTGSIIGNNVEISDGTIIGKFPQRALASKTTEDVTLPPTFIEDGVKIGANSIVYRGAHICQNVYIADLVTIRENVKIGEYTIIGRGVSIENKTNIGSYCKIETNAYITAISEIEDWAFIAPCVVTSNDNFAGRGKDRVKYFKGVTIKRGGRIGANATILPGKVIGEEGFVGAGSVVTKDVRPRKIVVGNPARELRDVPSDQLLENQ</sequence>
<dbReference type="PANTHER" id="PTHR43300:SF4">
    <property type="entry name" value="ACYL-[ACYL-CARRIER-PROTEIN]--UDP-N-ACETYLGLUCOSAMINE O-ACYLTRANSFERASE"/>
    <property type="match status" value="1"/>
</dbReference>
<evidence type="ECO:0000313" key="1">
    <source>
        <dbReference type="EMBL" id="AZT90467.1"/>
    </source>
</evidence>
<dbReference type="EMBL" id="CP034791">
    <property type="protein sequence ID" value="AZT90467.1"/>
    <property type="molecule type" value="Genomic_DNA"/>
</dbReference>
<name>A0A3T0D5W9_9FIRM</name>
<dbReference type="Pfam" id="PF00132">
    <property type="entry name" value="Hexapep"/>
    <property type="match status" value="2"/>
</dbReference>
<protein>
    <submittedName>
        <fullName evidence="1">N-acetyltransferase</fullName>
    </submittedName>
</protein>
<organism evidence="1 2">
    <name type="scientific">Caldicellulosiruptor changbaiensis</name>
    <dbReference type="NCBI Taxonomy" id="1222016"/>
    <lineage>
        <taxon>Bacteria</taxon>
        <taxon>Bacillati</taxon>
        <taxon>Bacillota</taxon>
        <taxon>Bacillota incertae sedis</taxon>
        <taxon>Caldicellulosiruptorales</taxon>
        <taxon>Caldicellulosiruptoraceae</taxon>
        <taxon>Caldicellulosiruptor</taxon>
    </lineage>
</organism>
<dbReference type="CDD" id="cd03358">
    <property type="entry name" value="LbH_WxcM_N_like"/>
    <property type="match status" value="1"/>
</dbReference>
<dbReference type="GO" id="GO:0016740">
    <property type="term" value="F:transferase activity"/>
    <property type="evidence" value="ECO:0007669"/>
    <property type="project" value="UniProtKB-KW"/>
</dbReference>
<dbReference type="AlphaFoldDB" id="A0A3T0D5W9"/>
<dbReference type="PANTHER" id="PTHR43300">
    <property type="entry name" value="ACETYLTRANSFERASE"/>
    <property type="match status" value="1"/>
</dbReference>
<dbReference type="Pfam" id="PF14602">
    <property type="entry name" value="Hexapep_2"/>
    <property type="match status" value="1"/>
</dbReference>
<accession>A0A3T0D5W9</accession>
<keyword evidence="1" id="KW-0808">Transferase</keyword>
<dbReference type="Gene3D" id="2.160.10.10">
    <property type="entry name" value="Hexapeptide repeat proteins"/>
    <property type="match status" value="2"/>
</dbReference>
<gene>
    <name evidence="1" type="ORF">ELD05_07300</name>
</gene>
<dbReference type="InterPro" id="IPR001451">
    <property type="entry name" value="Hexapep"/>
</dbReference>
<dbReference type="InterPro" id="IPR011004">
    <property type="entry name" value="Trimer_LpxA-like_sf"/>
</dbReference>
<dbReference type="KEGG" id="ccha:ELD05_07300"/>
<dbReference type="Proteomes" id="UP000282930">
    <property type="component" value="Chromosome"/>
</dbReference>
<proteinExistence type="predicted"/>
<reference evidence="1 2" key="1">
    <citation type="submission" date="2018-12" db="EMBL/GenBank/DDBJ databases">
        <title>Genome sequence from the cellulolytic species, Caldicellulosiruptor changbaiensis.</title>
        <authorList>
            <person name="Blumer-Schuette S.E."/>
            <person name="Mendoza C."/>
        </authorList>
    </citation>
    <scope>NUCLEOTIDE SEQUENCE [LARGE SCALE GENOMIC DNA]</scope>
    <source>
        <strain evidence="1 2">CBS-Z</strain>
    </source>
</reference>